<evidence type="ECO:0000256" key="3">
    <source>
        <dbReference type="ARBA" id="ARBA00022448"/>
    </source>
</evidence>
<dbReference type="Gene3D" id="2.40.30.170">
    <property type="match status" value="1"/>
</dbReference>
<dbReference type="PANTHER" id="PTHR30469:SF36">
    <property type="entry name" value="BLL3903 PROTEIN"/>
    <property type="match status" value="1"/>
</dbReference>
<evidence type="ECO:0000313" key="12">
    <source>
        <dbReference type="EMBL" id="MBL6456832.1"/>
    </source>
</evidence>
<feature type="region of interest" description="Disordered" evidence="7">
    <location>
        <begin position="267"/>
        <end position="288"/>
    </location>
</feature>
<feature type="compositionally biased region" description="Gly residues" evidence="7">
    <location>
        <begin position="46"/>
        <end position="61"/>
    </location>
</feature>
<feature type="domain" description="Multidrug resistance protein MdtA-like beta-barrel" evidence="10">
    <location>
        <begin position="236"/>
        <end position="332"/>
    </location>
</feature>
<evidence type="ECO:0000256" key="1">
    <source>
        <dbReference type="ARBA" id="ARBA00004236"/>
    </source>
</evidence>
<dbReference type="InterPro" id="IPR058624">
    <property type="entry name" value="MdtA-like_HH"/>
</dbReference>
<dbReference type="RefSeq" id="WP_202826572.1">
    <property type="nucleotide sequence ID" value="NZ_JAEUXJ010000006.1"/>
</dbReference>
<feature type="region of interest" description="Disordered" evidence="7">
    <location>
        <begin position="392"/>
        <end position="434"/>
    </location>
</feature>
<dbReference type="Gene3D" id="1.10.287.470">
    <property type="entry name" value="Helix hairpin bin"/>
    <property type="match status" value="1"/>
</dbReference>
<dbReference type="Proteomes" id="UP000606490">
    <property type="component" value="Unassembled WGS sequence"/>
</dbReference>
<accession>A0ABS1V6A9</accession>
<dbReference type="InterPro" id="IPR058626">
    <property type="entry name" value="MdtA-like_b-barrel"/>
</dbReference>
<keyword evidence="4" id="KW-1003">Cell membrane</keyword>
<dbReference type="InterPro" id="IPR058627">
    <property type="entry name" value="MdtA-like_C"/>
</dbReference>
<evidence type="ECO:0000313" key="13">
    <source>
        <dbReference type="Proteomes" id="UP000606490"/>
    </source>
</evidence>
<keyword evidence="3" id="KW-0813">Transport</keyword>
<dbReference type="NCBIfam" id="TIGR01730">
    <property type="entry name" value="RND_mfp"/>
    <property type="match status" value="1"/>
</dbReference>
<keyword evidence="5" id="KW-0997">Cell inner membrane</keyword>
<dbReference type="Gene3D" id="2.40.420.20">
    <property type="match status" value="1"/>
</dbReference>
<dbReference type="Pfam" id="PF25967">
    <property type="entry name" value="RND-MFP_C"/>
    <property type="match status" value="1"/>
</dbReference>
<evidence type="ECO:0000259" key="11">
    <source>
        <dbReference type="Pfam" id="PF25967"/>
    </source>
</evidence>
<feature type="region of interest" description="Disordered" evidence="7">
    <location>
        <begin position="32"/>
        <end position="63"/>
    </location>
</feature>
<feature type="domain" description="Multidrug resistance protein MdtA-like C-terminal permuted SH3" evidence="11">
    <location>
        <begin position="335"/>
        <end position="394"/>
    </location>
</feature>
<evidence type="ECO:0000259" key="9">
    <source>
        <dbReference type="Pfam" id="PF25917"/>
    </source>
</evidence>
<reference evidence="12 13" key="1">
    <citation type="submission" date="2021-01" db="EMBL/GenBank/DDBJ databases">
        <title>Belnapia mucosa sp. nov. and Belnapia arida sp. nov., isolated from the Tabernas Desert (Almeria, Spain).</title>
        <authorList>
            <person name="Molina-Menor E."/>
            <person name="Vidal-Verdu A."/>
            <person name="Calonge A."/>
            <person name="Satari L."/>
            <person name="Pereto Magraner J."/>
            <person name="Porcar Miralles M."/>
        </authorList>
    </citation>
    <scope>NUCLEOTIDE SEQUENCE [LARGE SCALE GENOMIC DNA]</scope>
    <source>
        <strain evidence="12 13">T6</strain>
    </source>
</reference>
<keyword evidence="6" id="KW-0472">Membrane</keyword>
<dbReference type="SUPFAM" id="SSF111369">
    <property type="entry name" value="HlyD-like secretion proteins"/>
    <property type="match status" value="1"/>
</dbReference>
<protein>
    <submittedName>
        <fullName evidence="12">Efflux RND transporter periplasmic adaptor subunit</fullName>
    </submittedName>
</protein>
<feature type="domain" description="Multidrug resistance protein MdtA-like barrel-sandwich hybrid" evidence="9">
    <location>
        <begin position="89"/>
        <end position="231"/>
    </location>
</feature>
<keyword evidence="13" id="KW-1185">Reference proteome</keyword>
<evidence type="ECO:0000259" key="8">
    <source>
        <dbReference type="Pfam" id="PF25876"/>
    </source>
</evidence>
<comment type="subcellular location">
    <subcellularLocation>
        <location evidence="1">Cell membrane</location>
    </subcellularLocation>
</comment>
<dbReference type="Pfam" id="PF25944">
    <property type="entry name" value="Beta-barrel_RND"/>
    <property type="match status" value="1"/>
</dbReference>
<sequence>MRRFLVTLLALVLIGGAGAGAWYYWKSQHPAPAPQAGAEGGQRRAGPGGPGGPRAGGGRGGPVPVTVAAAQRQDVPIMLDAIGTVQAYNTITVRAQVDGQLVEIAFTEGQMVKRGDVLARIDPRSYQAALDQAVAKKAQDEALLANARLDLQRYTTLARNEGVSRQQQDTQRSTVAQYEAQVAADQAAIDSAKTQLSFTTIRSPIDGRVGLRLVDQGNLVRSGDATGIVTVSQLQPIAVTFTLPQQELGRVLEALRRGKVPVQALRPAGGEMPATQGLRPAGPQGPSVGEVQTLDSAVDAATGTIKLKAVFPNEDGRLWPGAFVTVRLRIDTVPDAVTVPLVAVQRGPDGAFAFVLKPDQTVEQRPLQLGVLTASEAVVRRGVEPGERVVTSGALRLSPGTAVTPTEDAPPGNAPAPGQRRMRPRQAADASPGG</sequence>
<evidence type="ECO:0000256" key="5">
    <source>
        <dbReference type="ARBA" id="ARBA00022519"/>
    </source>
</evidence>
<dbReference type="Pfam" id="PF25917">
    <property type="entry name" value="BSH_RND"/>
    <property type="match status" value="1"/>
</dbReference>
<proteinExistence type="inferred from homology"/>
<dbReference type="InterPro" id="IPR006143">
    <property type="entry name" value="RND_pump_MFP"/>
</dbReference>
<comment type="caution">
    <text evidence="12">The sequence shown here is derived from an EMBL/GenBank/DDBJ whole genome shotgun (WGS) entry which is preliminary data.</text>
</comment>
<dbReference type="Pfam" id="PF25876">
    <property type="entry name" value="HH_MFP_RND"/>
    <property type="match status" value="1"/>
</dbReference>
<dbReference type="PANTHER" id="PTHR30469">
    <property type="entry name" value="MULTIDRUG RESISTANCE PROTEIN MDTA"/>
    <property type="match status" value="1"/>
</dbReference>
<dbReference type="EMBL" id="JAEUXJ010000006">
    <property type="protein sequence ID" value="MBL6456832.1"/>
    <property type="molecule type" value="Genomic_DNA"/>
</dbReference>
<name>A0ABS1V6A9_9PROT</name>
<organism evidence="12 13">
    <name type="scientific">Belnapia mucosa</name>
    <dbReference type="NCBI Taxonomy" id="2804532"/>
    <lineage>
        <taxon>Bacteria</taxon>
        <taxon>Pseudomonadati</taxon>
        <taxon>Pseudomonadota</taxon>
        <taxon>Alphaproteobacteria</taxon>
        <taxon>Acetobacterales</taxon>
        <taxon>Roseomonadaceae</taxon>
        <taxon>Belnapia</taxon>
    </lineage>
</organism>
<gene>
    <name evidence="12" type="ORF">JMJ55_15955</name>
</gene>
<evidence type="ECO:0000259" key="10">
    <source>
        <dbReference type="Pfam" id="PF25944"/>
    </source>
</evidence>
<evidence type="ECO:0000256" key="2">
    <source>
        <dbReference type="ARBA" id="ARBA00009477"/>
    </source>
</evidence>
<feature type="domain" description="Multidrug resistance protein MdtA-like alpha-helical hairpin" evidence="8">
    <location>
        <begin position="130"/>
        <end position="199"/>
    </location>
</feature>
<evidence type="ECO:0000256" key="4">
    <source>
        <dbReference type="ARBA" id="ARBA00022475"/>
    </source>
</evidence>
<dbReference type="Gene3D" id="2.40.50.100">
    <property type="match status" value="1"/>
</dbReference>
<dbReference type="InterPro" id="IPR058625">
    <property type="entry name" value="MdtA-like_BSH"/>
</dbReference>
<comment type="similarity">
    <text evidence="2">Belongs to the membrane fusion protein (MFP) (TC 8.A.1) family.</text>
</comment>
<evidence type="ECO:0000256" key="7">
    <source>
        <dbReference type="SAM" id="MobiDB-lite"/>
    </source>
</evidence>
<evidence type="ECO:0000256" key="6">
    <source>
        <dbReference type="ARBA" id="ARBA00023136"/>
    </source>
</evidence>